<evidence type="ECO:0000259" key="8">
    <source>
        <dbReference type="Pfam" id="PF15508"/>
    </source>
</evidence>
<organism evidence="9 10">
    <name type="scientific">Scylla paramamosain</name>
    <name type="common">Mud crab</name>
    <dbReference type="NCBI Taxonomy" id="85552"/>
    <lineage>
        <taxon>Eukaryota</taxon>
        <taxon>Metazoa</taxon>
        <taxon>Ecdysozoa</taxon>
        <taxon>Arthropoda</taxon>
        <taxon>Crustacea</taxon>
        <taxon>Multicrustacea</taxon>
        <taxon>Malacostraca</taxon>
        <taxon>Eumalacostraca</taxon>
        <taxon>Eucarida</taxon>
        <taxon>Decapoda</taxon>
        <taxon>Pleocyemata</taxon>
        <taxon>Brachyura</taxon>
        <taxon>Eubrachyura</taxon>
        <taxon>Portunoidea</taxon>
        <taxon>Portunidae</taxon>
        <taxon>Portuninae</taxon>
        <taxon>Scylla</taxon>
    </lineage>
</organism>
<dbReference type="GO" id="GO:0005764">
    <property type="term" value="C:lysosome"/>
    <property type="evidence" value="ECO:0007669"/>
    <property type="project" value="UniProtKB-SubCell"/>
</dbReference>
<dbReference type="EMBL" id="JARAKH010000010">
    <property type="protein sequence ID" value="KAK8400320.1"/>
    <property type="molecule type" value="Genomic_DNA"/>
</dbReference>
<dbReference type="Pfam" id="PF15508">
    <property type="entry name" value="NAAA-beta"/>
    <property type="match status" value="1"/>
</dbReference>
<dbReference type="InterPro" id="IPR029130">
    <property type="entry name" value="Acid_ceramidase_N"/>
</dbReference>
<dbReference type="GO" id="GO:0017040">
    <property type="term" value="F:N-acylsphingosine amidohydrolase activity"/>
    <property type="evidence" value="ECO:0007669"/>
    <property type="project" value="UniProtKB-EC"/>
</dbReference>
<dbReference type="Pfam" id="PF02275">
    <property type="entry name" value="CBAH"/>
    <property type="match status" value="1"/>
</dbReference>
<dbReference type="EC" id="3.5.1.23" evidence="2"/>
<dbReference type="Proteomes" id="UP001487740">
    <property type="component" value="Unassembled WGS sequence"/>
</dbReference>
<evidence type="ECO:0000259" key="7">
    <source>
        <dbReference type="Pfam" id="PF02275"/>
    </source>
</evidence>
<dbReference type="PANTHER" id="PTHR28583:SF1">
    <property type="entry name" value="ACID CERAMIDASE"/>
    <property type="match status" value="1"/>
</dbReference>
<evidence type="ECO:0000256" key="3">
    <source>
        <dbReference type="ARBA" id="ARBA00022801"/>
    </source>
</evidence>
<name>A0AAW0UN77_SCYPA</name>
<keyword evidence="4" id="KW-0458">Lysosome</keyword>
<evidence type="ECO:0000256" key="5">
    <source>
        <dbReference type="SAM" id="MobiDB-lite"/>
    </source>
</evidence>
<evidence type="ECO:0000256" key="2">
    <source>
        <dbReference type="ARBA" id="ARBA00011891"/>
    </source>
</evidence>
<keyword evidence="6" id="KW-0732">Signal</keyword>
<accession>A0AAW0UN77</accession>
<feature type="region of interest" description="Disordered" evidence="5">
    <location>
        <begin position="255"/>
        <end position="293"/>
    </location>
</feature>
<keyword evidence="3" id="KW-0378">Hydrolase</keyword>
<reference evidence="9 10" key="1">
    <citation type="submission" date="2023-03" db="EMBL/GenBank/DDBJ databases">
        <title>High-quality genome of Scylla paramamosain provides insights in environmental adaptation.</title>
        <authorList>
            <person name="Zhang L."/>
        </authorList>
    </citation>
    <scope>NUCLEOTIDE SEQUENCE [LARGE SCALE GENOMIC DNA]</scope>
    <source>
        <strain evidence="9">LZ_2023a</strain>
        <tissue evidence="9">Muscle</tissue>
    </source>
</reference>
<feature type="domain" description="Choloylglycine hydrolase/NAAA C-terminal" evidence="7">
    <location>
        <begin position="134"/>
        <end position="264"/>
    </location>
</feature>
<keyword evidence="10" id="KW-1185">Reference proteome</keyword>
<evidence type="ECO:0000313" key="9">
    <source>
        <dbReference type="EMBL" id="KAK8400320.1"/>
    </source>
</evidence>
<feature type="chain" id="PRO_5043968091" description="ceramidase" evidence="6">
    <location>
        <begin position="21"/>
        <end position="293"/>
    </location>
</feature>
<comment type="caution">
    <text evidence="9">The sequence shown here is derived from an EMBL/GenBank/DDBJ whole genome shotgun (WGS) entry which is preliminary data.</text>
</comment>
<dbReference type="PANTHER" id="PTHR28583">
    <property type="entry name" value="ACID AMIDASE"/>
    <property type="match status" value="1"/>
</dbReference>
<sequence>MWSPVVVVVLVACLLPSAQSQAFTKCETAAYPPDKQDEVPLYQVDLDRPPRDRWTPLVQAKGVQMEALIDDVTQLVQKLFGERVLQFLLSSLSEVTSTLPEPYKEEIEGISSASGLPVSTVTLYNIFYEIFTFCTSLVVQDPSGHLYHARNLDTGVFLGWDAHNHTWKVAELLRPLTVRLQWTLGGVTVFESLSFAGYIGVLTAVKKDNFTFSLNKRFALNGGFIGLLEWMLLNDHDQRWVSFLTREVMETATTYQEARDGLSSPTPAGSRLLHPGRHSARRGLHHHPRPRQL</sequence>
<evidence type="ECO:0000313" key="10">
    <source>
        <dbReference type="Proteomes" id="UP001487740"/>
    </source>
</evidence>
<dbReference type="InterPro" id="IPR029132">
    <property type="entry name" value="CBAH/NAAA_C"/>
</dbReference>
<evidence type="ECO:0000256" key="4">
    <source>
        <dbReference type="ARBA" id="ARBA00023228"/>
    </source>
</evidence>
<gene>
    <name evidence="9" type="ORF">O3P69_003192</name>
</gene>
<comment type="subcellular location">
    <subcellularLocation>
        <location evidence="1">Lysosome</location>
    </subcellularLocation>
</comment>
<evidence type="ECO:0000256" key="1">
    <source>
        <dbReference type="ARBA" id="ARBA00004371"/>
    </source>
</evidence>
<feature type="domain" description="Acid ceramidase N-terminal" evidence="8">
    <location>
        <begin position="38"/>
        <end position="98"/>
    </location>
</feature>
<feature type="compositionally biased region" description="Basic residues" evidence="5">
    <location>
        <begin position="274"/>
        <end position="293"/>
    </location>
</feature>
<protein>
    <recommendedName>
        <fullName evidence="2">ceramidase</fullName>
        <ecNumber evidence="2">3.5.1.23</ecNumber>
    </recommendedName>
</protein>
<dbReference type="AlphaFoldDB" id="A0AAW0UN77"/>
<feature type="signal peptide" evidence="6">
    <location>
        <begin position="1"/>
        <end position="20"/>
    </location>
</feature>
<evidence type="ECO:0000256" key="6">
    <source>
        <dbReference type="SAM" id="SignalP"/>
    </source>
</evidence>
<proteinExistence type="predicted"/>